<gene>
    <name evidence="5" type="ORF">KB874_20440</name>
</gene>
<keyword evidence="6" id="KW-1185">Reference proteome</keyword>
<keyword evidence="3" id="KW-0067">ATP-binding</keyword>
<evidence type="ECO:0000313" key="5">
    <source>
        <dbReference type="EMBL" id="MBS0126458.1"/>
    </source>
</evidence>
<dbReference type="Proteomes" id="UP000681356">
    <property type="component" value="Unassembled WGS sequence"/>
</dbReference>
<dbReference type="InterPro" id="IPR014015">
    <property type="entry name" value="Helicase_SF3_DNA-vir"/>
</dbReference>
<dbReference type="AlphaFoldDB" id="A0A8J7WJH7"/>
<organism evidence="5 6">
    <name type="scientific">Thetidibacter halocola</name>
    <dbReference type="NCBI Taxonomy" id="2827239"/>
    <lineage>
        <taxon>Bacteria</taxon>
        <taxon>Pseudomonadati</taxon>
        <taxon>Pseudomonadota</taxon>
        <taxon>Alphaproteobacteria</taxon>
        <taxon>Rhodobacterales</taxon>
        <taxon>Roseobacteraceae</taxon>
        <taxon>Thetidibacter</taxon>
    </lineage>
</organism>
<feature type="domain" description="SF3 helicase" evidence="4">
    <location>
        <begin position="473"/>
        <end position="632"/>
    </location>
</feature>
<dbReference type="SMART" id="SM00885">
    <property type="entry name" value="D5_N"/>
    <property type="match status" value="1"/>
</dbReference>
<dbReference type="SUPFAM" id="SSF52540">
    <property type="entry name" value="P-loop containing nucleoside triphosphate hydrolases"/>
    <property type="match status" value="1"/>
</dbReference>
<keyword evidence="1" id="KW-0547">Nucleotide-binding</keyword>
<proteinExistence type="predicted"/>
<evidence type="ECO:0000256" key="1">
    <source>
        <dbReference type="ARBA" id="ARBA00022741"/>
    </source>
</evidence>
<dbReference type="GO" id="GO:0016787">
    <property type="term" value="F:hydrolase activity"/>
    <property type="evidence" value="ECO:0007669"/>
    <property type="project" value="UniProtKB-KW"/>
</dbReference>
<dbReference type="Gene3D" id="3.40.50.300">
    <property type="entry name" value="P-loop containing nucleotide triphosphate hydrolases"/>
    <property type="match status" value="1"/>
</dbReference>
<dbReference type="EMBL" id="JAGTUU010000009">
    <property type="protein sequence ID" value="MBS0126458.1"/>
    <property type="molecule type" value="Genomic_DNA"/>
</dbReference>
<dbReference type="InterPro" id="IPR027417">
    <property type="entry name" value="P-loop_NTPase"/>
</dbReference>
<dbReference type="Pfam" id="PF19263">
    <property type="entry name" value="DUF5906"/>
    <property type="match status" value="1"/>
</dbReference>
<dbReference type="InterPro" id="IPR014818">
    <property type="entry name" value="Phage/plasmid_primase_P4_C"/>
</dbReference>
<dbReference type="PANTHER" id="PTHR35372:SF2">
    <property type="entry name" value="SF3 HELICASE DOMAIN-CONTAINING PROTEIN"/>
    <property type="match status" value="1"/>
</dbReference>
<evidence type="ECO:0000313" key="6">
    <source>
        <dbReference type="Proteomes" id="UP000681356"/>
    </source>
</evidence>
<dbReference type="PROSITE" id="PS51206">
    <property type="entry name" value="SF3_HELICASE_1"/>
    <property type="match status" value="1"/>
</dbReference>
<dbReference type="NCBIfam" id="TIGR01613">
    <property type="entry name" value="primase_Cterm"/>
    <property type="match status" value="1"/>
</dbReference>
<keyword evidence="2" id="KW-0378">Hydrolase</keyword>
<accession>A0A8J7WJH7</accession>
<dbReference type="InterPro" id="IPR045455">
    <property type="entry name" value="NrS-1_pol-like_helicase"/>
</dbReference>
<reference evidence="5" key="1">
    <citation type="submission" date="2021-04" db="EMBL/GenBank/DDBJ databases">
        <authorList>
            <person name="Yoon J."/>
        </authorList>
    </citation>
    <scope>NUCLEOTIDE SEQUENCE</scope>
    <source>
        <strain evidence="5">KMU-90</strain>
    </source>
</reference>
<sequence>MKTFIDIVFGYLEGFVPIRMFAETGTADQQPVIEFCGIDEAAARLERLAPLAAHRQLGLYVIPGTTTQRASAQASDVVQTGVLVVDLDKSEISENRDLLVKHIGPPTLEVASGGRTEQRKRKLHLYWRLTEAATGEDLERVRLMRQKLARRGGGDPSFGSMHQPIRVPGSIHGKYGRLTPVEILSVNDREYDLVELETAIDELPELLPVQSVGGTATCSTRLTTRGLATTRIRAGGVDGITRFGALSSFIGHWVRNVRIGHATPDEAWHAVHDYNAAQISPPWEEQRLRREFAAIMKKDAENHGSLRAGVGAKIHTVSAPDSSDDAVAAAFVANEGADWRYVPAWNKWLRWQGTHWALDETNQIREQVRQACRGATQLLRDKPGEARRIASNKTISAVVAITGADPLVARAPADWDQHPMLLNTPAGTIDLETGECLNNDRHHAITQITGASLGSTCPRWREFLVQITDGDDELQKYLQRLAGYCLTGRTDEQIFAFFHGSGANGKSVFLNAIGNALGSYAATAALGTFTVSKSDRHLTELAGLRAARLVLVSETEAGRAWDEARIKSISGGERIRANFMRQDHFEFTPQFKLLVAGNHRPTLQGVGEAMRRRMHVVPFDVTIPPEHRDKRLPDTLRDEAGGILAWMVEGCASWQVDGLKPPARVLAASERYFEAEDVVGQWIEDCCAKAPAASATSRQLFDNWSAWANASGHPPGSTKSFGEALRAHGFDDAKVNGVRGWKGIKIGPHAHRVGDAG</sequence>
<comment type="caution">
    <text evidence="5">The sequence shown here is derived from an EMBL/GenBank/DDBJ whole genome shotgun (WGS) entry which is preliminary data.</text>
</comment>
<dbReference type="Pfam" id="PF08706">
    <property type="entry name" value="D5_N"/>
    <property type="match status" value="1"/>
</dbReference>
<protein>
    <recommendedName>
        <fullName evidence="4">SF3 helicase domain-containing protein</fullName>
    </recommendedName>
</protein>
<dbReference type="InterPro" id="IPR006500">
    <property type="entry name" value="Helicase_put_C_phage/plasmid"/>
</dbReference>
<evidence type="ECO:0000256" key="3">
    <source>
        <dbReference type="ARBA" id="ARBA00022840"/>
    </source>
</evidence>
<dbReference type="GO" id="GO:0005524">
    <property type="term" value="F:ATP binding"/>
    <property type="evidence" value="ECO:0007669"/>
    <property type="project" value="UniProtKB-KW"/>
</dbReference>
<evidence type="ECO:0000256" key="2">
    <source>
        <dbReference type="ARBA" id="ARBA00022801"/>
    </source>
</evidence>
<dbReference type="InterPro" id="IPR051620">
    <property type="entry name" value="ORF904-like_C"/>
</dbReference>
<name>A0A8J7WJH7_9RHOB</name>
<evidence type="ECO:0000259" key="4">
    <source>
        <dbReference type="PROSITE" id="PS51206"/>
    </source>
</evidence>
<dbReference type="PANTHER" id="PTHR35372">
    <property type="entry name" value="ATP BINDING PROTEIN-RELATED"/>
    <property type="match status" value="1"/>
</dbReference>